<dbReference type="PROSITE" id="PS50082">
    <property type="entry name" value="WD_REPEATS_2"/>
    <property type="match status" value="2"/>
</dbReference>
<feature type="repeat" description="WD" evidence="3">
    <location>
        <begin position="586"/>
        <end position="627"/>
    </location>
</feature>
<accession>A0AAD4CEU4</accession>
<dbReference type="EMBL" id="VCAU01000103">
    <property type="protein sequence ID" value="KAF9885124.1"/>
    <property type="molecule type" value="Genomic_DNA"/>
</dbReference>
<dbReference type="SMART" id="SM00320">
    <property type="entry name" value="WD40"/>
    <property type="match status" value="10"/>
</dbReference>
<reference evidence="7" key="1">
    <citation type="journal article" date="2019" name="Beilstein J. Org. Chem.">
        <title>Nanangenines: drimane sesquiterpenoids as the dominant metabolite cohort of a novel Australian fungus, Aspergillus nanangensis.</title>
        <authorList>
            <person name="Lacey H.J."/>
            <person name="Gilchrist C.L.M."/>
            <person name="Crombie A."/>
            <person name="Kalaitzis J.A."/>
            <person name="Vuong D."/>
            <person name="Rutledge P.J."/>
            <person name="Turner P."/>
            <person name="Pitt J.I."/>
            <person name="Lacey E."/>
            <person name="Chooi Y.H."/>
            <person name="Piggott A.M."/>
        </authorList>
    </citation>
    <scope>NUCLEOTIDE SEQUENCE</scope>
    <source>
        <strain evidence="7">MST-FP2251</strain>
    </source>
</reference>
<organism evidence="7 8">
    <name type="scientific">Aspergillus nanangensis</name>
    <dbReference type="NCBI Taxonomy" id="2582783"/>
    <lineage>
        <taxon>Eukaryota</taxon>
        <taxon>Fungi</taxon>
        <taxon>Dikarya</taxon>
        <taxon>Ascomycota</taxon>
        <taxon>Pezizomycotina</taxon>
        <taxon>Eurotiomycetes</taxon>
        <taxon>Eurotiomycetidae</taxon>
        <taxon>Eurotiales</taxon>
        <taxon>Aspergillaceae</taxon>
        <taxon>Aspergillus</taxon>
        <taxon>Aspergillus subgen. Circumdati</taxon>
    </lineage>
</organism>
<dbReference type="SUPFAM" id="SSF50978">
    <property type="entry name" value="WD40 repeat-like"/>
    <property type="match status" value="1"/>
</dbReference>
<feature type="repeat" description="WD" evidence="3">
    <location>
        <begin position="671"/>
        <end position="712"/>
    </location>
</feature>
<dbReference type="InterPro" id="IPR007319">
    <property type="entry name" value="WDR36/Utp21_C"/>
</dbReference>
<dbReference type="InterPro" id="IPR015943">
    <property type="entry name" value="WD40/YVTN_repeat-like_dom_sf"/>
</dbReference>
<dbReference type="AlphaFoldDB" id="A0AAD4CEU4"/>
<dbReference type="Pfam" id="PF25171">
    <property type="entry name" value="Beta-prop_WDR36-Utp21_1st"/>
    <property type="match status" value="1"/>
</dbReference>
<evidence type="ECO:0000256" key="4">
    <source>
        <dbReference type="SAM" id="MobiDB-lite"/>
    </source>
</evidence>
<dbReference type="PANTHER" id="PTHR22840:SF12">
    <property type="entry name" value="WD REPEAT-CONTAINING PROTEIN 36"/>
    <property type="match status" value="1"/>
</dbReference>
<evidence type="ECO:0008006" key="9">
    <source>
        <dbReference type="Google" id="ProtNLM"/>
    </source>
</evidence>
<dbReference type="GO" id="GO:0034388">
    <property type="term" value="C:Pwp2p-containing subcomplex of 90S preribosome"/>
    <property type="evidence" value="ECO:0007669"/>
    <property type="project" value="TreeGrafter"/>
</dbReference>
<dbReference type="GO" id="GO:0006364">
    <property type="term" value="P:rRNA processing"/>
    <property type="evidence" value="ECO:0007669"/>
    <property type="project" value="InterPro"/>
</dbReference>
<gene>
    <name evidence="7" type="ORF">FE257_000701</name>
</gene>
<dbReference type="Pfam" id="PF04192">
    <property type="entry name" value="Utp21"/>
    <property type="match status" value="1"/>
</dbReference>
<feature type="compositionally biased region" description="Basic and acidic residues" evidence="4">
    <location>
        <begin position="832"/>
        <end position="841"/>
    </location>
</feature>
<dbReference type="Pfam" id="PF25168">
    <property type="entry name" value="Beta-prop_WDR36-Utp21_2nd"/>
    <property type="match status" value="1"/>
</dbReference>
<dbReference type="Gene3D" id="2.130.10.10">
    <property type="entry name" value="YVTN repeat-like/Quinoprotein amine dehydrogenase"/>
    <property type="match status" value="2"/>
</dbReference>
<protein>
    <recommendedName>
        <fullName evidence="9">SnoRNA binding protein</fullName>
    </recommendedName>
</protein>
<name>A0AAD4CEU4_ASPNN</name>
<dbReference type="InterPro" id="IPR019775">
    <property type="entry name" value="WD40_repeat_CS"/>
</dbReference>
<dbReference type="PANTHER" id="PTHR22840">
    <property type="entry name" value="WD REPEAT-CONTAINING PROTEIN 36"/>
    <property type="match status" value="1"/>
</dbReference>
<evidence type="ECO:0000259" key="5">
    <source>
        <dbReference type="Pfam" id="PF04192"/>
    </source>
</evidence>
<reference evidence="7" key="2">
    <citation type="submission" date="2020-02" db="EMBL/GenBank/DDBJ databases">
        <authorList>
            <person name="Gilchrist C.L.M."/>
            <person name="Chooi Y.-H."/>
        </authorList>
    </citation>
    <scope>NUCLEOTIDE SEQUENCE</scope>
    <source>
        <strain evidence="7">MST-FP2251</strain>
    </source>
</reference>
<keyword evidence="8" id="KW-1185">Reference proteome</keyword>
<keyword evidence="2" id="KW-0677">Repeat</keyword>
<evidence type="ECO:0000313" key="8">
    <source>
        <dbReference type="Proteomes" id="UP001194746"/>
    </source>
</evidence>
<evidence type="ECO:0000256" key="3">
    <source>
        <dbReference type="PROSITE-ProRule" id="PRU00221"/>
    </source>
</evidence>
<feature type="region of interest" description="Disordered" evidence="4">
    <location>
        <begin position="832"/>
        <end position="852"/>
    </location>
</feature>
<evidence type="ECO:0000259" key="6">
    <source>
        <dbReference type="Pfam" id="PF25171"/>
    </source>
</evidence>
<dbReference type="InterPro" id="IPR036322">
    <property type="entry name" value="WD40_repeat_dom_sf"/>
</dbReference>
<evidence type="ECO:0000256" key="1">
    <source>
        <dbReference type="ARBA" id="ARBA00022574"/>
    </source>
</evidence>
<dbReference type="PROSITE" id="PS50294">
    <property type="entry name" value="WD_REPEATS_REGION"/>
    <property type="match status" value="1"/>
</dbReference>
<proteinExistence type="predicted"/>
<dbReference type="PROSITE" id="PS00678">
    <property type="entry name" value="WD_REPEATS_1"/>
    <property type="match status" value="1"/>
</dbReference>
<sequence>MPSLNDDSFQLPLAKRQKTVVDRGVKSSQKPLGSRIFSPFRTIGLVSPTTVPFTYVRLGKATFQITTTVGHSLQTYDLRRGLGLVFISSPETPEIITATFAWQDKVFAAWGNVRPESPGGVWVFKRGKKIASLEIPEDCDEPINRLLVFGSWIVGCSRNRISVWKNSTYEYYTTLTPRQTGDGAAEPVYTGEICNMPTYLNKVFVGRYDGGVDIWNVRTAKIVHTMLPGPHGTGAVTTLQPCPVLSLIAIAHKSGSVTIRNIQTGEIILSLRTSASNTEPVTSLSFRSDDLGAGEDGRTPGVMAAACRNSGDITMWDLNNGGRVMGVLRNAHQVSKKEIGSGVSHVDFLDGQPVLVSSGTDNALRTWIFDEIPFSPVPRPLHSRRGHSAAINTIRFLPSSSDGSESSGKWLLSAGKDSSLWGFSLRKDSQNTELSQGAVESKAKKLAGSNATDLALDLKAPEITCVACSLNRDGGMGIPSSGPIWANPKVTNADASNKTGWESVITGHRGDKYARTWFWGKKKAGRWAFETGDKTDVKSVAISQCGTFALVGSAGGNIDMFNLQSGSHRQSFPTRIRQKKNLQVASTKHTKAVTGLMVDGLNQTVISCGLDGKVKFWDFVSGVMIDELDWCPMTSVTGLRYNSTSELVAFSCDDLSIRVVDIETRKVVREFWGCVGQVNDFAFSPDGRWIIAASMDSIIRVWDLPTGHLIDLFRIPSTCTALAMSSTGEYLATAHADGLGVSLWSNRSLFVPVSTQNVEENDVSDVGVPTISGEGGTGAVDAAFIDDVEGYEAEGPVISPEQLSRDMVTLSVVPKSKWQTLLHLDLIKERNRPKEAPKAPEKAPFFLPTAPEKNSAENATADLLMDVTASERSRIAKLQNGMNNRASLSQFGVLLESGRLSCDFTPFIDHLKSLSPAKADLEIRSLDPRTQEGYSELVDFINALSSRLSKKMDFELTNAWMAVFLKVHSDTIAGCSDPDMEGGDVLKEALSAWGQAQQRESQRLAGLVGYCRGVVGFLRSSR</sequence>
<evidence type="ECO:0000256" key="2">
    <source>
        <dbReference type="ARBA" id="ARBA00022737"/>
    </source>
</evidence>
<dbReference type="InterPro" id="IPR011044">
    <property type="entry name" value="Quino_amine_DH_bsu"/>
</dbReference>
<comment type="caution">
    <text evidence="7">The sequence shown here is derived from an EMBL/GenBank/DDBJ whole genome shotgun (WGS) entry which is preliminary data.</text>
</comment>
<keyword evidence="1 3" id="KW-0853">WD repeat</keyword>
<dbReference type="Proteomes" id="UP001194746">
    <property type="component" value="Unassembled WGS sequence"/>
</dbReference>
<dbReference type="InterPro" id="IPR001680">
    <property type="entry name" value="WD40_rpt"/>
</dbReference>
<dbReference type="InterPro" id="IPR059157">
    <property type="entry name" value="WDR36-Utp21_N"/>
</dbReference>
<feature type="domain" description="WDR36/Utp21 C-terminal" evidence="5">
    <location>
        <begin position="801"/>
        <end position="1019"/>
    </location>
</feature>
<evidence type="ECO:0000313" key="7">
    <source>
        <dbReference type="EMBL" id="KAF9885124.1"/>
    </source>
</evidence>
<dbReference type="SUPFAM" id="SSF50969">
    <property type="entry name" value="YVTN repeat-like/Quinoprotein amine dehydrogenase"/>
    <property type="match status" value="1"/>
</dbReference>
<dbReference type="GO" id="GO:0032040">
    <property type="term" value="C:small-subunit processome"/>
    <property type="evidence" value="ECO:0007669"/>
    <property type="project" value="InterPro"/>
</dbReference>
<feature type="domain" description="WDR36/Utp21 N-terminal" evidence="6">
    <location>
        <begin position="65"/>
        <end position="370"/>
    </location>
</feature>